<accession>C4F7H0</accession>
<name>C4F7H0_9ACTN</name>
<proteinExistence type="predicted"/>
<protein>
    <submittedName>
        <fullName evidence="1">Uncharacterized protein</fullName>
    </submittedName>
</protein>
<evidence type="ECO:0000313" key="2">
    <source>
        <dbReference type="Proteomes" id="UP000003295"/>
    </source>
</evidence>
<dbReference type="EMBL" id="ABXH02000002">
    <property type="protein sequence ID" value="EEP45193.1"/>
    <property type="molecule type" value="Genomic_DNA"/>
</dbReference>
<dbReference type="Proteomes" id="UP000003295">
    <property type="component" value="Unassembled WGS sequence"/>
</dbReference>
<evidence type="ECO:0000313" key="1">
    <source>
        <dbReference type="EMBL" id="EEP45193.1"/>
    </source>
</evidence>
<dbReference type="STRING" id="521003.COLINT_01985"/>
<comment type="caution">
    <text evidence="1">The sequence shown here is derived from an EMBL/GenBank/DDBJ whole genome shotgun (WGS) entry which is preliminary data.</text>
</comment>
<gene>
    <name evidence="1" type="ORF">COLINT_01985</name>
</gene>
<dbReference type="AlphaFoldDB" id="C4F7H0"/>
<organism evidence="1 2">
    <name type="scientific">Collinsella intestinalis DSM 13280</name>
    <dbReference type="NCBI Taxonomy" id="521003"/>
    <lineage>
        <taxon>Bacteria</taxon>
        <taxon>Bacillati</taxon>
        <taxon>Actinomycetota</taxon>
        <taxon>Coriobacteriia</taxon>
        <taxon>Coriobacteriales</taxon>
        <taxon>Coriobacteriaceae</taxon>
        <taxon>Collinsella</taxon>
    </lineage>
</organism>
<reference evidence="1 2" key="1">
    <citation type="submission" date="2009-04" db="EMBL/GenBank/DDBJ databases">
        <authorList>
            <person name="Weinstock G."/>
            <person name="Sodergren E."/>
            <person name="Clifton S."/>
            <person name="Fulton L."/>
            <person name="Fulton B."/>
            <person name="Courtney L."/>
            <person name="Fronick C."/>
            <person name="Harrison M."/>
            <person name="Strong C."/>
            <person name="Farmer C."/>
            <person name="Delahaunty K."/>
            <person name="Markovic C."/>
            <person name="Hall O."/>
            <person name="Minx P."/>
            <person name="Tomlinson C."/>
            <person name="Mitreva M."/>
            <person name="Nelson J."/>
            <person name="Hou S."/>
            <person name="Wollam A."/>
            <person name="Pepin K.H."/>
            <person name="Johnson M."/>
            <person name="Bhonagiri V."/>
            <person name="Nash W.E."/>
            <person name="Warren W."/>
            <person name="Chinwalla A."/>
            <person name="Mardis E.R."/>
            <person name="Wilson R.K."/>
        </authorList>
    </citation>
    <scope>NUCLEOTIDE SEQUENCE [LARGE SCALE GENOMIC DNA]</scope>
    <source>
        <strain evidence="1 2">DSM 13280</strain>
    </source>
</reference>
<dbReference type="RefSeq" id="WP_006722233.1">
    <property type="nucleotide sequence ID" value="NZ_GG692710.1"/>
</dbReference>
<dbReference type="HOGENOM" id="CLU_1841695_0_0_11"/>
<sequence>MQQPVFFPQRIRTENANWDETREVLTVIIDIVSNDETALNHLSGCTLTIAPIIDGAPEISARQSGRTSVEGNKARLVFHIDENTVRGKSFIALQRRKPFWVLLDCNLTLACNALDKYSEIWTYEKPLIDDAVLDWKFLG</sequence>